<feature type="domain" description="Anti-sigma K factor RskA C-terminal" evidence="12">
    <location>
        <begin position="95"/>
        <end position="230"/>
    </location>
</feature>
<protein>
    <recommendedName>
        <fullName evidence="10">Regulator of SigK</fullName>
    </recommendedName>
    <alternativeName>
        <fullName evidence="9">Sigma-K anti-sigma factor RskA</fullName>
    </alternativeName>
</protein>
<dbReference type="Pfam" id="PF13490">
    <property type="entry name" value="zf-HC2"/>
    <property type="match status" value="1"/>
</dbReference>
<evidence type="ECO:0000313" key="15">
    <source>
        <dbReference type="Proteomes" id="UP000830158"/>
    </source>
</evidence>
<evidence type="ECO:0000256" key="11">
    <source>
        <dbReference type="SAM" id="Phobius"/>
    </source>
</evidence>
<dbReference type="InterPro" id="IPR027383">
    <property type="entry name" value="Znf_put"/>
</dbReference>
<gene>
    <name evidence="14" type="ORF">L1857_12710</name>
</gene>
<accession>A0ABY4NU80</accession>
<feature type="domain" description="Putative zinc-finger" evidence="13">
    <location>
        <begin position="6"/>
        <end position="36"/>
    </location>
</feature>
<evidence type="ECO:0000256" key="7">
    <source>
        <dbReference type="ARBA" id="ARBA00023136"/>
    </source>
</evidence>
<keyword evidence="6" id="KW-0805">Transcription regulation</keyword>
<name>A0ABY4NU80_9PSEU</name>
<dbReference type="InterPro" id="IPR018764">
    <property type="entry name" value="RskA_C"/>
</dbReference>
<dbReference type="PANTHER" id="PTHR37461:SF1">
    <property type="entry name" value="ANTI-SIGMA-K FACTOR RSKA"/>
    <property type="match status" value="1"/>
</dbReference>
<dbReference type="Pfam" id="PF10099">
    <property type="entry name" value="RskA_C"/>
    <property type="match status" value="1"/>
</dbReference>
<proteinExistence type="predicted"/>
<comment type="subcellular location">
    <subcellularLocation>
        <location evidence="2">Cell membrane</location>
    </subcellularLocation>
    <subcellularLocation>
        <location evidence="1">Membrane</location>
        <topology evidence="1">Single-pass membrane protein</topology>
    </subcellularLocation>
</comment>
<keyword evidence="3" id="KW-1003">Cell membrane</keyword>
<keyword evidence="7 11" id="KW-0472">Membrane</keyword>
<evidence type="ECO:0000259" key="12">
    <source>
        <dbReference type="Pfam" id="PF10099"/>
    </source>
</evidence>
<dbReference type="EMBL" id="CP091196">
    <property type="protein sequence ID" value="UQS23626.1"/>
    <property type="molecule type" value="Genomic_DNA"/>
</dbReference>
<evidence type="ECO:0000256" key="1">
    <source>
        <dbReference type="ARBA" id="ARBA00004167"/>
    </source>
</evidence>
<evidence type="ECO:0000256" key="4">
    <source>
        <dbReference type="ARBA" id="ARBA00022692"/>
    </source>
</evidence>
<evidence type="ECO:0000259" key="13">
    <source>
        <dbReference type="Pfam" id="PF13490"/>
    </source>
</evidence>
<organism evidence="14 15">
    <name type="scientific">Amycolatopsis thermalba</name>
    <dbReference type="NCBI Taxonomy" id="944492"/>
    <lineage>
        <taxon>Bacteria</taxon>
        <taxon>Bacillati</taxon>
        <taxon>Actinomycetota</taxon>
        <taxon>Actinomycetes</taxon>
        <taxon>Pseudonocardiales</taxon>
        <taxon>Pseudonocardiaceae</taxon>
        <taxon>Amycolatopsis</taxon>
    </lineage>
</organism>
<evidence type="ECO:0000256" key="5">
    <source>
        <dbReference type="ARBA" id="ARBA00022989"/>
    </source>
</evidence>
<evidence type="ECO:0000256" key="6">
    <source>
        <dbReference type="ARBA" id="ARBA00023015"/>
    </source>
</evidence>
<keyword evidence="8" id="KW-0804">Transcription</keyword>
<feature type="transmembrane region" description="Helical" evidence="11">
    <location>
        <begin position="92"/>
        <end position="109"/>
    </location>
</feature>
<dbReference type="Gene3D" id="1.10.10.1320">
    <property type="entry name" value="Anti-sigma factor, zinc-finger domain"/>
    <property type="match status" value="1"/>
</dbReference>
<evidence type="ECO:0000313" key="14">
    <source>
        <dbReference type="EMBL" id="UQS23626.1"/>
    </source>
</evidence>
<keyword evidence="4 11" id="KW-0812">Transmembrane</keyword>
<dbReference type="InterPro" id="IPR051474">
    <property type="entry name" value="Anti-sigma-K/W_factor"/>
</dbReference>
<evidence type="ECO:0000256" key="2">
    <source>
        <dbReference type="ARBA" id="ARBA00004236"/>
    </source>
</evidence>
<evidence type="ECO:0000256" key="3">
    <source>
        <dbReference type="ARBA" id="ARBA00022475"/>
    </source>
</evidence>
<reference evidence="14" key="1">
    <citation type="submission" date="2022-01" db="EMBL/GenBank/DDBJ databases">
        <title>PSI-footprinting approach for the identification of protein synthesis inhibitor producers.</title>
        <authorList>
            <person name="Handel F."/>
            <person name="Kulik A."/>
            <person name="Wex K.W."/>
            <person name="Berscheid A."/>
            <person name="Saur J.S."/>
            <person name="Winkler A."/>
            <person name="Wibberg D."/>
            <person name="Kalinowski J."/>
            <person name="Broetz-Oesterhelt H."/>
            <person name="Mast Y."/>
        </authorList>
    </citation>
    <scope>NUCLEOTIDE SEQUENCE</scope>
    <source>
        <strain evidence="14">KNN 49.3e</strain>
    </source>
</reference>
<sequence length="238" mass="24738">MTGHLHALSGAYALDALPPEELARFEEHLVGCPACQAEVAGFRTTAARLAAAAARTPPPGMKGLVLRSVARVRQSAPRSWPSRRTARRMARAAVLATAAAAMVAAGLGIQTAGQQRDEFAAAQQHLSEVNTVLGAPDAATRYDAGHTDRARVVASRLHGKAVVLAGLPPLDPARTYQVWLLGPSGARSAGVLTAETPHQWQPLLVALPPDTNRVAITAEPAPGSVQPTNPAAAMVFLG</sequence>
<keyword evidence="5 11" id="KW-1133">Transmembrane helix</keyword>
<dbReference type="PANTHER" id="PTHR37461">
    <property type="entry name" value="ANTI-SIGMA-K FACTOR RSKA"/>
    <property type="match status" value="1"/>
</dbReference>
<dbReference type="InterPro" id="IPR041916">
    <property type="entry name" value="Anti_sigma_zinc_sf"/>
</dbReference>
<keyword evidence="15" id="KW-1185">Reference proteome</keyword>
<dbReference type="RefSeq" id="WP_249465175.1">
    <property type="nucleotide sequence ID" value="NZ_CP091196.1"/>
</dbReference>
<evidence type="ECO:0000256" key="10">
    <source>
        <dbReference type="ARBA" id="ARBA00030803"/>
    </source>
</evidence>
<evidence type="ECO:0000256" key="8">
    <source>
        <dbReference type="ARBA" id="ARBA00023163"/>
    </source>
</evidence>
<dbReference type="Proteomes" id="UP000830158">
    <property type="component" value="Chromosome"/>
</dbReference>
<evidence type="ECO:0000256" key="9">
    <source>
        <dbReference type="ARBA" id="ARBA00029829"/>
    </source>
</evidence>